<organism evidence="3 4">
    <name type="scientific">Pseudothauera nasutitermitis</name>
    <dbReference type="NCBI Taxonomy" id="2565930"/>
    <lineage>
        <taxon>Bacteria</taxon>
        <taxon>Pseudomonadati</taxon>
        <taxon>Pseudomonadota</taxon>
        <taxon>Betaproteobacteria</taxon>
        <taxon>Rhodocyclales</taxon>
        <taxon>Zoogloeaceae</taxon>
        <taxon>Pseudothauera</taxon>
    </lineage>
</organism>
<dbReference type="PANTHER" id="PTHR30441:SF8">
    <property type="entry name" value="DUF748 DOMAIN-CONTAINING PROTEIN"/>
    <property type="match status" value="1"/>
</dbReference>
<dbReference type="OrthoDB" id="9757969at2"/>
<dbReference type="InterPro" id="IPR036737">
    <property type="entry name" value="OmpA-like_sf"/>
</dbReference>
<evidence type="ECO:0000256" key="2">
    <source>
        <dbReference type="SAM" id="Phobius"/>
    </source>
</evidence>
<keyword evidence="2" id="KW-0812">Transmembrane</keyword>
<evidence type="ECO:0000256" key="1">
    <source>
        <dbReference type="SAM" id="MobiDB-lite"/>
    </source>
</evidence>
<dbReference type="GO" id="GO:0090313">
    <property type="term" value="P:regulation of protein targeting to membrane"/>
    <property type="evidence" value="ECO:0007669"/>
    <property type="project" value="TreeGrafter"/>
</dbReference>
<evidence type="ECO:0000313" key="3">
    <source>
        <dbReference type="EMBL" id="THF66310.1"/>
    </source>
</evidence>
<dbReference type="GO" id="GO:0005886">
    <property type="term" value="C:plasma membrane"/>
    <property type="evidence" value="ECO:0007669"/>
    <property type="project" value="TreeGrafter"/>
</dbReference>
<keyword evidence="2" id="KW-1133">Transmembrane helix</keyword>
<dbReference type="RefSeq" id="WP_136347259.1">
    <property type="nucleotide sequence ID" value="NZ_SSOC01000002.1"/>
</dbReference>
<feature type="compositionally biased region" description="Low complexity" evidence="1">
    <location>
        <begin position="367"/>
        <end position="381"/>
    </location>
</feature>
<sequence length="1221" mass="132367">MLSPAALAARLRPSRKLLNWSAALAATYALFGFLVLPMLARHYGEEQMRALSGREVTVDAVRFNPFTLALTVEGLHVPEATDGETAFALERLYANLEIESLLRRGPVLHELRVVAPQLRVVREEGGRYNWSDVFDRVAELSAGKEEDEEEGGEARFSLGNIQVQGGGVVFDDRVAGVRHDFAEINLGLPFLSNLPVRVDTFVEPVLSAKVNGHPLELKGRSKPFTEQRETSFNIALDQLEIAPYLAYLPFEPAFALRSGTLSTGVDVSFSQPPGVVPRIVLNGEVSLAGVRVDDLQAGSQVVAFEEFAVEMADLQPLAGKWHFTRLRLHAPEVDLVRLRDGSLNLAHLLPATQEKAANGKARGGNGKSANGKAKPAAAESTPASTADFLLSTARVRDGVLRFEDRSTPAPFKTELQAINLDLRDLANAGDLIAEIRADFHTDAEERFEFQQQLRMAPVELEGTVSVEGLRPARFAPYYQGALGAGELRDGRVDGVVRHRLRMAGEQTDVAVTVENLAAHELALGLKGRAQPLAQLAELKIAAAEVLPGERSVKVGEVAVDGLRVALQRNAQGRLDALALMPPSSGAQDAGKPWSFLLEQLRVGNSGVRLEDRSAGRLVVLDADQIAFSAEGLGNARGSNAKVDLRARINQRGRVGVNGSLGLEPLRADLTLDLRSVDLLPLQPYVLEQTNIAISRGNLTTAGRLSLEQARDGAWKGRFRGDLGVANFASVDRANATDFVRWRTLRVAGANVALEPLSVAVREIALTDFQTRLILDENGRLNLRDLGAQGEGDEARDEEIVAVEEGTLRQAPTPVAEVEVSPPAPLPPISIGRVLLKQGNIEFSDRFIRPNYDANLTGMEGELRGLSSDPSTVATLELAGTVDNSAPVNISGELNPFRQDRHLDIAASVKDFELTGVSAYSGKYVGYGIEKGKLSAELSYKIEDRRLSATNRIFLDQLTFGPRTDSPDAIKAPVQLAVALLQNRRGEIDIHLPVSGTLDDPQFSIGGLVFRAIMNLLGRAITAPFALLGSAFGGGGEELSNLPYAAGRATLDEAAVERAKALAEALADRPSLRLEIIGVADPDSDPDGLRREKMLRQVKAVKLKESIRRNEEAPSLDDIDVGADEYPELLRRVYRDGDFPKERNLIGMVRDVPVEQMEEAILTHMEISADELNTLAQQRAQAARTWLVEQGGVAAERVFVLAPRVGPKEGDDCTGCARFSLR</sequence>
<keyword evidence="2" id="KW-0472">Membrane</keyword>
<proteinExistence type="predicted"/>
<dbReference type="Pfam" id="PF05359">
    <property type="entry name" value="DUF748"/>
    <property type="match status" value="2"/>
</dbReference>
<keyword evidence="4" id="KW-1185">Reference proteome</keyword>
<dbReference type="EMBL" id="SSOC01000002">
    <property type="protein sequence ID" value="THF66310.1"/>
    <property type="molecule type" value="Genomic_DNA"/>
</dbReference>
<accession>A0A4S4B3K0</accession>
<dbReference type="InterPro" id="IPR052894">
    <property type="entry name" value="AsmA-related"/>
</dbReference>
<dbReference type="Gene3D" id="3.30.1330.60">
    <property type="entry name" value="OmpA-like domain"/>
    <property type="match status" value="1"/>
</dbReference>
<dbReference type="Proteomes" id="UP000308430">
    <property type="component" value="Unassembled WGS sequence"/>
</dbReference>
<feature type="region of interest" description="Disordered" evidence="1">
    <location>
        <begin position="354"/>
        <end position="381"/>
    </location>
</feature>
<dbReference type="PANTHER" id="PTHR30441">
    <property type="entry name" value="DUF748 DOMAIN-CONTAINING PROTEIN"/>
    <property type="match status" value="1"/>
</dbReference>
<gene>
    <name evidence="3" type="ORF">E6C76_05560</name>
</gene>
<name>A0A4S4B3K0_9RHOO</name>
<feature type="transmembrane region" description="Helical" evidence="2">
    <location>
        <begin position="20"/>
        <end position="40"/>
    </location>
</feature>
<reference evidence="3 4" key="1">
    <citation type="submission" date="2019-04" db="EMBL/GenBank/DDBJ databases">
        <title>Azoarcus nasutitermitis sp. nov. isolated from termite nest.</title>
        <authorList>
            <person name="Lin S.-Y."/>
            <person name="Hameed A."/>
            <person name="Hsu Y.-H."/>
            <person name="Young C.-C."/>
        </authorList>
    </citation>
    <scope>NUCLEOTIDE SEQUENCE [LARGE SCALE GENOMIC DNA]</scope>
    <source>
        <strain evidence="3 4">CC-YHH838</strain>
    </source>
</reference>
<dbReference type="AlphaFoldDB" id="A0A4S4B3K0"/>
<evidence type="ECO:0000313" key="4">
    <source>
        <dbReference type="Proteomes" id="UP000308430"/>
    </source>
</evidence>
<comment type="caution">
    <text evidence="3">The sequence shown here is derived from an EMBL/GenBank/DDBJ whole genome shotgun (WGS) entry which is preliminary data.</text>
</comment>
<protein>
    <submittedName>
        <fullName evidence="3">DUF748 domain-containing protein</fullName>
    </submittedName>
</protein>
<dbReference type="InterPro" id="IPR008023">
    <property type="entry name" value="DUF748"/>
</dbReference>